<name>A0AAE3K942_9EURY</name>
<dbReference type="Pfam" id="PF01513">
    <property type="entry name" value="NAD_kinase"/>
    <property type="match status" value="1"/>
</dbReference>
<organism evidence="1 2">
    <name type="scientific">Natronocalculus amylovorans</name>
    <dbReference type="NCBI Taxonomy" id="2917812"/>
    <lineage>
        <taxon>Archaea</taxon>
        <taxon>Methanobacteriati</taxon>
        <taxon>Methanobacteriota</taxon>
        <taxon>Stenosarchaea group</taxon>
        <taxon>Halobacteria</taxon>
        <taxon>Halobacteriales</taxon>
        <taxon>Haloferacaceae</taxon>
        <taxon>Natronocalculus</taxon>
    </lineage>
</organism>
<dbReference type="GO" id="GO:0006741">
    <property type="term" value="P:NADP+ biosynthetic process"/>
    <property type="evidence" value="ECO:0007669"/>
    <property type="project" value="InterPro"/>
</dbReference>
<dbReference type="AlphaFoldDB" id="A0AAE3K942"/>
<reference evidence="1" key="1">
    <citation type="journal article" date="2022" name="Syst. Appl. Microbiol.">
        <title>Natronocalculus amylovorans gen. nov., sp. nov., and Natranaeroarchaeum aerophilus sp. nov., dominant culturable amylolytic natronoarchaea from hypersaline soda lakes in southwestern Siberia.</title>
        <authorList>
            <person name="Sorokin D.Y."/>
            <person name="Elcheninov A.G."/>
            <person name="Khizhniak T.V."/>
            <person name="Koenen M."/>
            <person name="Bale N.J."/>
            <person name="Damste J.S.S."/>
            <person name="Kublanov I.V."/>
        </authorList>
    </citation>
    <scope>NUCLEOTIDE SEQUENCE</scope>
    <source>
        <strain evidence="1">AArc-St2</strain>
    </source>
</reference>
<keyword evidence="2" id="KW-1185">Reference proteome</keyword>
<dbReference type="InterPro" id="IPR016064">
    <property type="entry name" value="NAD/diacylglycerol_kinase_sf"/>
</dbReference>
<sequence length="345" mass="35390">MGDRSTPTVGVIVNPAAGRDIRRLTGGASVSDNYAKRRTATCVLQGLTLAPDRIRALVMPDRADLGQRLVGGADDIDADVSLLDMQITGTPKDTRNAAEQFSDVADCVVVLGGDGTNRDVSTTIGDVPMVSISTGTNNVVPTPIDGTVAGAAAGLVATDVVDIEAVTQRHGTIEATIDGKAGSGTVSGLATMGLLDRPFIGTRAVLDVSEFVGGAVSRAFPTEIGLSGIAGGIQTCAPDDAGGLGLRFGDGPDADAHTVRAITVPGVVNTVSVSECVRIESGEPWTVSIDRGVVTADGEREREVSDAEVTFTVSDAGPQIVTIPAVFQQAVDRGVLSMQPIEQKR</sequence>
<evidence type="ECO:0000313" key="1">
    <source>
        <dbReference type="EMBL" id="MCL9817693.1"/>
    </source>
</evidence>
<dbReference type="InterPro" id="IPR039065">
    <property type="entry name" value="AcoX-like"/>
</dbReference>
<comment type="caution">
    <text evidence="1">The sequence shown here is derived from an EMBL/GenBank/DDBJ whole genome shotgun (WGS) entry which is preliminary data.</text>
</comment>
<dbReference type="GO" id="GO:0003951">
    <property type="term" value="F:NAD+ kinase activity"/>
    <property type="evidence" value="ECO:0007669"/>
    <property type="project" value="InterPro"/>
</dbReference>
<dbReference type="PANTHER" id="PTHR40697">
    <property type="entry name" value="ACETOIN CATABOLISM PROTEIN X"/>
    <property type="match status" value="1"/>
</dbReference>
<dbReference type="RefSeq" id="WP_250584973.1">
    <property type="nucleotide sequence ID" value="NZ_JAKRVX010000005.1"/>
</dbReference>
<protein>
    <submittedName>
        <fullName evidence="1">NAD(+)/NADH kinase</fullName>
    </submittedName>
</protein>
<proteinExistence type="predicted"/>
<accession>A0AAE3K942</accession>
<dbReference type="Gene3D" id="3.40.50.10330">
    <property type="entry name" value="Probable inorganic polyphosphate/atp-NAD kinase, domain 1"/>
    <property type="match status" value="1"/>
</dbReference>
<reference evidence="1" key="2">
    <citation type="submission" date="2022-02" db="EMBL/GenBank/DDBJ databases">
        <authorList>
            <person name="Elcheninov A.G."/>
            <person name="Sorokin D.Y."/>
            <person name="Kublanov I.V."/>
        </authorList>
    </citation>
    <scope>NUCLEOTIDE SEQUENCE</scope>
    <source>
        <strain evidence="1">AArc-St2</strain>
    </source>
</reference>
<keyword evidence="1" id="KW-0808">Transferase</keyword>
<dbReference type="InterPro" id="IPR017438">
    <property type="entry name" value="ATP-NAD_kinase_N"/>
</dbReference>
<dbReference type="EMBL" id="JAKRVX010000005">
    <property type="protein sequence ID" value="MCL9817693.1"/>
    <property type="molecule type" value="Genomic_DNA"/>
</dbReference>
<keyword evidence="1" id="KW-0418">Kinase</keyword>
<dbReference type="SUPFAM" id="SSF111331">
    <property type="entry name" value="NAD kinase/diacylglycerol kinase-like"/>
    <property type="match status" value="1"/>
</dbReference>
<dbReference type="InterPro" id="IPR002504">
    <property type="entry name" value="NADK"/>
</dbReference>
<dbReference type="PANTHER" id="PTHR40697:SF3">
    <property type="entry name" value="ACETOIN CATABOLISM PROTEIN X"/>
    <property type="match status" value="1"/>
</dbReference>
<gene>
    <name evidence="1" type="ORF">AArcSt2_12130</name>
</gene>
<evidence type="ECO:0000313" key="2">
    <source>
        <dbReference type="Proteomes" id="UP001203207"/>
    </source>
</evidence>
<dbReference type="Proteomes" id="UP001203207">
    <property type="component" value="Unassembled WGS sequence"/>
</dbReference>